<dbReference type="PROSITE" id="PS51898">
    <property type="entry name" value="TYR_RECOMBINASE"/>
    <property type="match status" value="1"/>
</dbReference>
<dbReference type="InterPro" id="IPR044068">
    <property type="entry name" value="CB"/>
</dbReference>
<comment type="similarity">
    <text evidence="1">Belongs to the 'phage' integrase family.</text>
</comment>
<dbReference type="GO" id="GO:0003677">
    <property type="term" value="F:DNA binding"/>
    <property type="evidence" value="ECO:0007669"/>
    <property type="project" value="UniProtKB-UniRule"/>
</dbReference>
<dbReference type="STRING" id="112413.SAMN05421854_101166"/>
<dbReference type="CDD" id="cd01189">
    <property type="entry name" value="INT_ICEBs1_C_like"/>
    <property type="match status" value="1"/>
</dbReference>
<dbReference type="InterPro" id="IPR011010">
    <property type="entry name" value="DNA_brk_join_enz"/>
</dbReference>
<dbReference type="InterPro" id="IPR010998">
    <property type="entry name" value="Integrase_recombinase_N"/>
</dbReference>
<dbReference type="GO" id="GO:0015074">
    <property type="term" value="P:DNA integration"/>
    <property type="evidence" value="ECO:0007669"/>
    <property type="project" value="UniProtKB-KW"/>
</dbReference>
<dbReference type="OrthoDB" id="1822491at2"/>
<name>A0A1I5DBK7_9PSEU</name>
<dbReference type="EMBL" id="FOWC01000001">
    <property type="protein sequence ID" value="SFN96516.1"/>
    <property type="molecule type" value="Genomic_DNA"/>
</dbReference>
<dbReference type="GO" id="GO:0006310">
    <property type="term" value="P:DNA recombination"/>
    <property type="evidence" value="ECO:0007669"/>
    <property type="project" value="UniProtKB-KW"/>
</dbReference>
<sequence length="402" mass="45549">MAVDDLWYLRKRDAETGERLRSKRHGRGKRWRVRWDDPDTGQPRTELFERRADADRHDANIQADISRGLYVDPRAGKLTLADFAEQWRSTLLHRPSTAERTERVIRRHVVPVLGHLPIAQIRSSHIRGWVKDRSTKLAPSTLAVVYFGTLVPLFNAAVADKRIGTTPCVGVRLPEIDDAKYYIARPEEVHALHDALPERYRPIVYLAAGCGWRGGEIFGLERDSIDFETREVHVRHQLTVVAGRTPYLAPPKTKNSRRTNELPTLVADSLRGHLETFRSMPEEIDDETDPRRPIRRPADLVFTRGDGRPIHRADWSYIWRPAVKAAGLPEGFGLRDLRHYFATVLIFGGANVKTVQLAMGHTTPTVTLNTYVGYWPDAVDQTRTLVDSALGCTRVVPTGTGK</sequence>
<reference evidence="9" key="1">
    <citation type="submission" date="2016-10" db="EMBL/GenBank/DDBJ databases">
        <authorList>
            <person name="Varghese N."/>
            <person name="Submissions S."/>
        </authorList>
    </citation>
    <scope>NUCLEOTIDE SEQUENCE [LARGE SCALE GENOMIC DNA]</scope>
    <source>
        <strain evidence="9">DSM 44637</strain>
    </source>
</reference>
<accession>A0A1I5DBK7</accession>
<dbReference type="InterPro" id="IPR013762">
    <property type="entry name" value="Integrase-like_cat_sf"/>
</dbReference>
<dbReference type="PROSITE" id="PS51900">
    <property type="entry name" value="CB"/>
    <property type="match status" value="1"/>
</dbReference>
<proteinExistence type="inferred from homology"/>
<evidence type="ECO:0000256" key="3">
    <source>
        <dbReference type="ARBA" id="ARBA00023125"/>
    </source>
</evidence>
<evidence type="ECO:0000256" key="2">
    <source>
        <dbReference type="ARBA" id="ARBA00022908"/>
    </source>
</evidence>
<evidence type="ECO:0000259" key="6">
    <source>
        <dbReference type="PROSITE" id="PS51898"/>
    </source>
</evidence>
<dbReference type="SUPFAM" id="SSF56349">
    <property type="entry name" value="DNA breaking-rejoining enzymes"/>
    <property type="match status" value="1"/>
</dbReference>
<dbReference type="Gene3D" id="1.10.443.10">
    <property type="entry name" value="Intergrase catalytic core"/>
    <property type="match status" value="1"/>
</dbReference>
<dbReference type="InterPro" id="IPR002104">
    <property type="entry name" value="Integrase_catalytic"/>
</dbReference>
<feature type="domain" description="Tyr recombinase" evidence="6">
    <location>
        <begin position="179"/>
        <end position="387"/>
    </location>
</feature>
<dbReference type="Proteomes" id="UP000199137">
    <property type="component" value="Unassembled WGS sequence"/>
</dbReference>
<evidence type="ECO:0000256" key="4">
    <source>
        <dbReference type="ARBA" id="ARBA00023172"/>
    </source>
</evidence>
<dbReference type="PANTHER" id="PTHR30349:SF64">
    <property type="entry name" value="PROPHAGE INTEGRASE INTD-RELATED"/>
    <property type="match status" value="1"/>
</dbReference>
<gene>
    <name evidence="8" type="ORF">SAMN05421854_101166</name>
</gene>
<keyword evidence="2" id="KW-0229">DNA integration</keyword>
<dbReference type="Pfam" id="PF00589">
    <property type="entry name" value="Phage_integrase"/>
    <property type="match status" value="1"/>
</dbReference>
<evidence type="ECO:0000259" key="7">
    <source>
        <dbReference type="PROSITE" id="PS51900"/>
    </source>
</evidence>
<dbReference type="RefSeq" id="WP_093571892.1">
    <property type="nucleotide sequence ID" value="NZ_FOWC01000001.1"/>
</dbReference>
<protein>
    <submittedName>
        <fullName evidence="8">Site-specific recombinase XerD</fullName>
    </submittedName>
</protein>
<dbReference type="Pfam" id="PF14659">
    <property type="entry name" value="Phage_int_SAM_3"/>
    <property type="match status" value="1"/>
</dbReference>
<dbReference type="AlphaFoldDB" id="A0A1I5DBK7"/>
<dbReference type="PANTHER" id="PTHR30349">
    <property type="entry name" value="PHAGE INTEGRASE-RELATED"/>
    <property type="match status" value="1"/>
</dbReference>
<evidence type="ECO:0000313" key="9">
    <source>
        <dbReference type="Proteomes" id="UP000199137"/>
    </source>
</evidence>
<evidence type="ECO:0000313" key="8">
    <source>
        <dbReference type="EMBL" id="SFN96516.1"/>
    </source>
</evidence>
<keyword evidence="3 5" id="KW-0238">DNA-binding</keyword>
<feature type="domain" description="Core-binding (CB)" evidence="7">
    <location>
        <begin position="78"/>
        <end position="158"/>
    </location>
</feature>
<dbReference type="InterPro" id="IPR050090">
    <property type="entry name" value="Tyrosine_recombinase_XerCD"/>
</dbReference>
<keyword evidence="4" id="KW-0233">DNA recombination</keyword>
<organism evidence="8 9">
    <name type="scientific">Amycolatopsis rubida</name>
    <dbReference type="NCBI Taxonomy" id="112413"/>
    <lineage>
        <taxon>Bacteria</taxon>
        <taxon>Bacillati</taxon>
        <taxon>Actinomycetota</taxon>
        <taxon>Actinomycetes</taxon>
        <taxon>Pseudonocardiales</taxon>
        <taxon>Pseudonocardiaceae</taxon>
        <taxon>Amycolatopsis</taxon>
    </lineage>
</organism>
<evidence type="ECO:0000256" key="1">
    <source>
        <dbReference type="ARBA" id="ARBA00008857"/>
    </source>
</evidence>
<dbReference type="Gene3D" id="1.10.150.130">
    <property type="match status" value="1"/>
</dbReference>
<dbReference type="InterPro" id="IPR004107">
    <property type="entry name" value="Integrase_SAM-like_N"/>
</dbReference>
<evidence type="ECO:0000256" key="5">
    <source>
        <dbReference type="PROSITE-ProRule" id="PRU01248"/>
    </source>
</evidence>